<proteinExistence type="predicted"/>
<dbReference type="RefSeq" id="XP_008482474.1">
    <property type="nucleotide sequence ID" value="XM_008484252.2"/>
</dbReference>
<dbReference type="Pfam" id="PF03392">
    <property type="entry name" value="OS-D"/>
    <property type="match status" value="1"/>
</dbReference>
<reference evidence="3" key="1">
    <citation type="submission" date="2025-08" db="UniProtKB">
        <authorList>
            <consortium name="RefSeq"/>
        </authorList>
    </citation>
    <scope>IDENTIFICATION</scope>
</reference>
<evidence type="ECO:0000313" key="3">
    <source>
        <dbReference type="RefSeq" id="XP_008482474.1"/>
    </source>
</evidence>
<dbReference type="InterPro" id="IPR005055">
    <property type="entry name" value="A10/PebIII"/>
</dbReference>
<dbReference type="Proteomes" id="UP000079169">
    <property type="component" value="Unplaced"/>
</dbReference>
<dbReference type="PANTHER" id="PTHR11257:SF12">
    <property type="entry name" value="EJACULATORY BULB-SPECIFIC PROTEIN 3-RELATED"/>
    <property type="match status" value="1"/>
</dbReference>
<sequence>MFKSLVLVACLACIGPCSPDGAELKKVLPDAIETECGECSEKQKEGSKKIFKFLIEQKPEEWKALEGKYDPSGTYKKKFEATLKSMTN</sequence>
<evidence type="ECO:0000313" key="2">
    <source>
        <dbReference type="Proteomes" id="UP000079169"/>
    </source>
</evidence>
<feature type="signal peptide" evidence="1">
    <location>
        <begin position="1"/>
        <end position="19"/>
    </location>
</feature>
<organism evidence="2 3">
    <name type="scientific">Diaphorina citri</name>
    <name type="common">Asian citrus psyllid</name>
    <dbReference type="NCBI Taxonomy" id="121845"/>
    <lineage>
        <taxon>Eukaryota</taxon>
        <taxon>Metazoa</taxon>
        <taxon>Ecdysozoa</taxon>
        <taxon>Arthropoda</taxon>
        <taxon>Hexapoda</taxon>
        <taxon>Insecta</taxon>
        <taxon>Pterygota</taxon>
        <taxon>Neoptera</taxon>
        <taxon>Paraneoptera</taxon>
        <taxon>Hemiptera</taxon>
        <taxon>Sternorrhyncha</taxon>
        <taxon>Psylloidea</taxon>
        <taxon>Psyllidae</taxon>
        <taxon>Diaphorininae</taxon>
        <taxon>Diaphorina</taxon>
    </lineage>
</organism>
<evidence type="ECO:0000256" key="1">
    <source>
        <dbReference type="SAM" id="SignalP"/>
    </source>
</evidence>
<dbReference type="GeneID" id="103519166"/>
<dbReference type="OMA" id="IRVIEYM"/>
<dbReference type="PANTHER" id="PTHR11257">
    <property type="entry name" value="CHEMOSENSORY PROTEIN-RELATED"/>
    <property type="match status" value="1"/>
</dbReference>
<dbReference type="KEGG" id="dci:103519166"/>
<dbReference type="PaxDb" id="121845-A0A1S3DIA7"/>
<dbReference type="Gene3D" id="1.10.2080.10">
    <property type="entry name" value="Insect odorant-binding protein A10/Ejaculatory bulb-specific protein 3"/>
    <property type="match status" value="1"/>
</dbReference>
<gene>
    <name evidence="3" type="primary">LOC103519166</name>
</gene>
<keyword evidence="2" id="KW-1185">Reference proteome</keyword>
<protein>
    <submittedName>
        <fullName evidence="3">Ejaculatory bulb-specific protein 3-like</fullName>
    </submittedName>
</protein>
<keyword evidence="1" id="KW-0732">Signal</keyword>
<dbReference type="InterPro" id="IPR036682">
    <property type="entry name" value="OS_D_A10/PebIII_sf"/>
</dbReference>
<name>A0A1S3DIA7_DIACI</name>
<accession>A0A1S3DIA7</accession>
<feature type="chain" id="PRO_5010338913" evidence="1">
    <location>
        <begin position="20"/>
        <end position="88"/>
    </location>
</feature>
<dbReference type="AlphaFoldDB" id="A0A1S3DIA7"/>
<dbReference type="SUPFAM" id="SSF100910">
    <property type="entry name" value="Chemosensory protein Csp2"/>
    <property type="match status" value="1"/>
</dbReference>